<evidence type="ECO:0000313" key="1">
    <source>
        <dbReference type="EMBL" id="CAG8892177.1"/>
    </source>
</evidence>
<reference evidence="1" key="1">
    <citation type="submission" date="2021-07" db="EMBL/GenBank/DDBJ databases">
        <authorList>
            <person name="Branca A.L. A."/>
        </authorList>
    </citation>
    <scope>NUCLEOTIDE SEQUENCE</scope>
</reference>
<dbReference type="AlphaFoldDB" id="A0A9W4P222"/>
<sequence length="315" mass="35699">MGWTQSRALLALHGSLRWSWKSPYWRTTAKLRRDIHLWLGPARGHITTSALESTSGYIVQAAIEKASQGGKCRHSRQSEPDPPKAPYDIVLRLTLSAPSSIVCRHPKWLNFNSQVEAAYNAQALTRSTTAPYSPSPHLINPEIVHVGDEHGLQAASNRPLAKYLEAQGVNICFGDFKCAGLVYVQQRPRRYWLDHNTRSTRAKVGGEIKVPWVWAHSLAGAYNYPDKLRRILAQPLPYMQELGSAFGFLSNHKETIFLRQTQLPKGTWHVEYSPVSHWYDVYRPSAHVSMKQPIFYVAKLASRQGPVDNQTPRLR</sequence>
<keyword evidence="2" id="KW-1185">Reference proteome</keyword>
<accession>A0A9W4P222</accession>
<proteinExistence type="predicted"/>
<evidence type="ECO:0000313" key="2">
    <source>
        <dbReference type="Proteomes" id="UP001154252"/>
    </source>
</evidence>
<dbReference type="EMBL" id="CAJVRC010000845">
    <property type="protein sequence ID" value="CAG8892177.1"/>
    <property type="molecule type" value="Genomic_DNA"/>
</dbReference>
<organism evidence="1 2">
    <name type="scientific">Penicillium egyptiacum</name>
    <dbReference type="NCBI Taxonomy" id="1303716"/>
    <lineage>
        <taxon>Eukaryota</taxon>
        <taxon>Fungi</taxon>
        <taxon>Dikarya</taxon>
        <taxon>Ascomycota</taxon>
        <taxon>Pezizomycotina</taxon>
        <taxon>Eurotiomycetes</taxon>
        <taxon>Eurotiomycetidae</taxon>
        <taxon>Eurotiales</taxon>
        <taxon>Aspergillaceae</taxon>
        <taxon>Penicillium</taxon>
    </lineage>
</organism>
<gene>
    <name evidence="1" type="ORF">PEGY_LOCUS3015</name>
</gene>
<protein>
    <submittedName>
        <fullName evidence="1">Uncharacterized protein</fullName>
    </submittedName>
</protein>
<comment type="caution">
    <text evidence="1">The sequence shown here is derived from an EMBL/GenBank/DDBJ whole genome shotgun (WGS) entry which is preliminary data.</text>
</comment>
<name>A0A9W4P222_9EURO</name>
<dbReference type="Proteomes" id="UP001154252">
    <property type="component" value="Unassembled WGS sequence"/>
</dbReference>
<dbReference type="OrthoDB" id="3796275at2759"/>